<dbReference type="Proteomes" id="UP000789920">
    <property type="component" value="Unassembled WGS sequence"/>
</dbReference>
<dbReference type="EMBL" id="CAJVQC010045150">
    <property type="protein sequence ID" value="CAG8780822.1"/>
    <property type="molecule type" value="Genomic_DNA"/>
</dbReference>
<proteinExistence type="predicted"/>
<protein>
    <submittedName>
        <fullName evidence="1">36250_t:CDS:1</fullName>
    </submittedName>
</protein>
<keyword evidence="2" id="KW-1185">Reference proteome</keyword>
<reference evidence="1" key="1">
    <citation type="submission" date="2021-06" db="EMBL/GenBank/DDBJ databases">
        <authorList>
            <person name="Kallberg Y."/>
            <person name="Tangrot J."/>
            <person name="Rosling A."/>
        </authorList>
    </citation>
    <scope>NUCLEOTIDE SEQUENCE</scope>
    <source>
        <strain evidence="1">MA461A</strain>
    </source>
</reference>
<sequence>FSIVNCTNNVSPSFIQANFFNSSISMTIDQIISTDITPEFFINEF</sequence>
<gene>
    <name evidence="1" type="ORF">RPERSI_LOCUS17552</name>
</gene>
<evidence type="ECO:0000313" key="1">
    <source>
        <dbReference type="EMBL" id="CAG8780822.1"/>
    </source>
</evidence>
<organism evidence="1 2">
    <name type="scientific">Racocetra persica</name>
    <dbReference type="NCBI Taxonomy" id="160502"/>
    <lineage>
        <taxon>Eukaryota</taxon>
        <taxon>Fungi</taxon>
        <taxon>Fungi incertae sedis</taxon>
        <taxon>Mucoromycota</taxon>
        <taxon>Glomeromycotina</taxon>
        <taxon>Glomeromycetes</taxon>
        <taxon>Diversisporales</taxon>
        <taxon>Gigasporaceae</taxon>
        <taxon>Racocetra</taxon>
    </lineage>
</organism>
<comment type="caution">
    <text evidence="1">The sequence shown here is derived from an EMBL/GenBank/DDBJ whole genome shotgun (WGS) entry which is preliminary data.</text>
</comment>
<feature type="non-terminal residue" evidence="1">
    <location>
        <position position="45"/>
    </location>
</feature>
<evidence type="ECO:0000313" key="2">
    <source>
        <dbReference type="Proteomes" id="UP000789920"/>
    </source>
</evidence>
<name>A0ACA9R7J9_9GLOM</name>
<accession>A0ACA9R7J9</accession>
<feature type="non-terminal residue" evidence="1">
    <location>
        <position position="1"/>
    </location>
</feature>